<dbReference type="Proteomes" id="UP000013167">
    <property type="component" value="Unassembled WGS sequence"/>
</dbReference>
<dbReference type="HOGENOM" id="CLU_1844133_0_0_11"/>
<dbReference type="AlphaFoldDB" id="N0DZ45"/>
<keyword evidence="2" id="KW-1185">Reference proteome</keyword>
<dbReference type="OrthoDB" id="4865982at2"/>
<evidence type="ECO:0000313" key="1">
    <source>
        <dbReference type="EMBL" id="CCH69883.1"/>
    </source>
</evidence>
<protein>
    <submittedName>
        <fullName evidence="1">Uncharacterized protein</fullName>
    </submittedName>
</protein>
<proteinExistence type="predicted"/>
<sequence length="139" mass="15149">MWTPDDFPGADNVPWQLLIRARFAHEIDAVIASLIVNQVGAKLGTKRAVQLARAGTVQHSKEAATSEQKVAVLGLLADWDGEICPKNWPFRWPPRKRGFEELDDPITVIGLGRGLELASLGSAELKDQLGSVLNEIGRG</sequence>
<comment type="caution">
    <text evidence="1">The sequence shown here is derived from an EMBL/GenBank/DDBJ whole genome shotgun (WGS) entry which is preliminary data.</text>
</comment>
<accession>N0DZ45</accession>
<dbReference type="STRING" id="1193181.BN10_440001"/>
<reference evidence="1 2" key="1">
    <citation type="journal article" date="2013" name="ISME J.">
        <title>A metabolic model for members of the genus Tetrasphaera involved in enhanced biological phosphorus removal.</title>
        <authorList>
            <person name="Kristiansen R."/>
            <person name="Nguyen H.T.T."/>
            <person name="Saunders A.M."/>
            <person name="Nielsen J.L."/>
            <person name="Wimmer R."/>
            <person name="Le V.Q."/>
            <person name="McIlroy S.J."/>
            <person name="Petrovski S."/>
            <person name="Seviour R.J."/>
            <person name="Calteau A."/>
            <person name="Nielsen K.L."/>
            <person name="Nielsen P.H."/>
        </authorList>
    </citation>
    <scope>NUCLEOTIDE SEQUENCE [LARGE SCALE GENOMIC DNA]</scope>
    <source>
        <strain evidence="1 2">Lp2</strain>
    </source>
</reference>
<organism evidence="1 2">
    <name type="scientific">Phycicoccus elongatus Lp2</name>
    <dbReference type="NCBI Taxonomy" id="1193181"/>
    <lineage>
        <taxon>Bacteria</taxon>
        <taxon>Bacillati</taxon>
        <taxon>Actinomycetota</taxon>
        <taxon>Actinomycetes</taxon>
        <taxon>Micrococcales</taxon>
        <taxon>Intrasporangiaceae</taxon>
        <taxon>Phycicoccus</taxon>
    </lineage>
</organism>
<gene>
    <name evidence="1" type="ORF">BN10_440001</name>
</gene>
<name>N0DZ45_9MICO</name>
<dbReference type="RefSeq" id="WP_010849759.1">
    <property type="nucleotide sequence ID" value="NZ_HF570956.1"/>
</dbReference>
<dbReference type="EMBL" id="CAIZ01000113">
    <property type="protein sequence ID" value="CCH69883.1"/>
    <property type="molecule type" value="Genomic_DNA"/>
</dbReference>
<evidence type="ECO:0000313" key="2">
    <source>
        <dbReference type="Proteomes" id="UP000013167"/>
    </source>
</evidence>